<dbReference type="Gene3D" id="2.60.120.10">
    <property type="entry name" value="Jelly Rolls"/>
    <property type="match status" value="1"/>
</dbReference>
<dbReference type="PROSITE" id="PS51063">
    <property type="entry name" value="HTH_CRP_2"/>
    <property type="match status" value="1"/>
</dbReference>
<dbReference type="InterPro" id="IPR012318">
    <property type="entry name" value="HTH_CRP"/>
</dbReference>
<evidence type="ECO:0000313" key="7">
    <source>
        <dbReference type="Proteomes" id="UP000245423"/>
    </source>
</evidence>
<dbReference type="Pfam" id="PF13545">
    <property type="entry name" value="HTH_Crp_2"/>
    <property type="match status" value="1"/>
</dbReference>
<dbReference type="Proteomes" id="UP000245423">
    <property type="component" value="Chromosome 1"/>
</dbReference>
<keyword evidence="2" id="KW-0238">DNA-binding</keyword>
<dbReference type="Pfam" id="PF00027">
    <property type="entry name" value="cNMP_binding"/>
    <property type="match status" value="1"/>
</dbReference>
<evidence type="ECO:0000313" key="6">
    <source>
        <dbReference type="EMBL" id="SHD75475.1"/>
    </source>
</evidence>
<dbReference type="InterPro" id="IPR000595">
    <property type="entry name" value="cNMP-bd_dom"/>
</dbReference>
<dbReference type="CDD" id="cd00038">
    <property type="entry name" value="CAP_ED"/>
    <property type="match status" value="1"/>
</dbReference>
<dbReference type="InterPro" id="IPR036390">
    <property type="entry name" value="WH_DNA-bd_sf"/>
</dbReference>
<evidence type="ECO:0000259" key="5">
    <source>
        <dbReference type="PROSITE" id="PS51063"/>
    </source>
</evidence>
<dbReference type="InterPro" id="IPR014710">
    <property type="entry name" value="RmlC-like_jellyroll"/>
</dbReference>
<sequence>MMINYLEQLSKCVLFKNVKEKELIRILEKTPHQIIEYDKDEVIAIEGDDCHSLGVILKGKVEIQKIFPSGQITTINNFKEGNIFGESLVFSDRHTYPATITAIEPSKIMYIEKTEIINLSILNSKILINFVSVLSDRILMLNERISNLSQDSLRKKISNFLLSEYKKQNNIILTFPYTRKKMAELLNIPRPSLSRELIRMRNEGIINFDRNTIKILKMNLLEDSLLE</sequence>
<proteinExistence type="predicted"/>
<dbReference type="PANTHER" id="PTHR24567:SF58">
    <property type="entry name" value="CYCLIC AMP-BINDING REGULATORY PROTEIN"/>
    <property type="match status" value="1"/>
</dbReference>
<evidence type="ECO:0000256" key="1">
    <source>
        <dbReference type="ARBA" id="ARBA00023015"/>
    </source>
</evidence>
<dbReference type="RefSeq" id="WP_005583243.1">
    <property type="nucleotide sequence ID" value="NZ_LT669839.1"/>
</dbReference>
<name>M1Z7H8_9FIRM</name>
<gene>
    <name evidence="6" type="ORF">CUESP1_0076</name>
</gene>
<evidence type="ECO:0000256" key="2">
    <source>
        <dbReference type="ARBA" id="ARBA00023125"/>
    </source>
</evidence>
<dbReference type="PROSITE" id="PS50042">
    <property type="entry name" value="CNMP_BINDING_3"/>
    <property type="match status" value="1"/>
</dbReference>
<dbReference type="HOGENOM" id="CLU_075053_4_1_9"/>
<evidence type="ECO:0000256" key="3">
    <source>
        <dbReference type="ARBA" id="ARBA00023163"/>
    </source>
</evidence>
<dbReference type="InterPro" id="IPR050397">
    <property type="entry name" value="Env_Response_Regulators"/>
</dbReference>
<dbReference type="SMART" id="SM00100">
    <property type="entry name" value="cNMP"/>
    <property type="match status" value="1"/>
</dbReference>
<feature type="domain" description="HTH crp-type" evidence="5">
    <location>
        <begin position="151"/>
        <end position="219"/>
    </location>
</feature>
<dbReference type="EMBL" id="LT669839">
    <property type="protein sequence ID" value="SHD75475.1"/>
    <property type="molecule type" value="Genomic_DNA"/>
</dbReference>
<dbReference type="InterPro" id="IPR018490">
    <property type="entry name" value="cNMP-bd_dom_sf"/>
</dbReference>
<dbReference type="SUPFAM" id="SSF51206">
    <property type="entry name" value="cAMP-binding domain-like"/>
    <property type="match status" value="1"/>
</dbReference>
<dbReference type="PANTHER" id="PTHR24567">
    <property type="entry name" value="CRP FAMILY TRANSCRIPTIONAL REGULATORY PROTEIN"/>
    <property type="match status" value="1"/>
</dbReference>
<keyword evidence="3" id="KW-0804">Transcription</keyword>
<keyword evidence="7" id="KW-1185">Reference proteome</keyword>
<accession>M1Z7H8</accession>
<dbReference type="OrthoDB" id="3176638at2"/>
<dbReference type="AlphaFoldDB" id="M1Z7H8"/>
<protein>
    <submittedName>
        <fullName evidence="6">Transcriptional regulatory protein</fullName>
    </submittedName>
</protein>
<organism evidence="6 7">
    <name type="scientific">[Clostridium] ultunense Esp</name>
    <dbReference type="NCBI Taxonomy" id="1288971"/>
    <lineage>
        <taxon>Bacteria</taxon>
        <taxon>Bacillati</taxon>
        <taxon>Bacillota</taxon>
        <taxon>Tissierellia</taxon>
        <taxon>Tissierellales</taxon>
        <taxon>Tepidimicrobiaceae</taxon>
        <taxon>Schnuerera</taxon>
    </lineage>
</organism>
<dbReference type="GO" id="GO:0003677">
    <property type="term" value="F:DNA binding"/>
    <property type="evidence" value="ECO:0007669"/>
    <property type="project" value="UniProtKB-KW"/>
</dbReference>
<dbReference type="GO" id="GO:0003700">
    <property type="term" value="F:DNA-binding transcription factor activity"/>
    <property type="evidence" value="ECO:0007669"/>
    <property type="project" value="TreeGrafter"/>
</dbReference>
<feature type="domain" description="Cyclic nucleotide-binding" evidence="4">
    <location>
        <begin position="14"/>
        <end position="119"/>
    </location>
</feature>
<dbReference type="SUPFAM" id="SSF46785">
    <property type="entry name" value="Winged helix' DNA-binding domain"/>
    <property type="match status" value="1"/>
</dbReference>
<keyword evidence="1" id="KW-0805">Transcription regulation</keyword>
<reference evidence="6 7" key="1">
    <citation type="submission" date="2016-11" db="EMBL/GenBank/DDBJ databases">
        <authorList>
            <person name="Manzoor S."/>
        </authorList>
    </citation>
    <scope>NUCLEOTIDE SEQUENCE [LARGE SCALE GENOMIC DNA]</scope>
    <source>
        <strain evidence="6">Clostridium ultunense strain Esp</strain>
    </source>
</reference>
<dbReference type="GO" id="GO:0005829">
    <property type="term" value="C:cytosol"/>
    <property type="evidence" value="ECO:0007669"/>
    <property type="project" value="TreeGrafter"/>
</dbReference>
<evidence type="ECO:0000259" key="4">
    <source>
        <dbReference type="PROSITE" id="PS50042"/>
    </source>
</evidence>
<dbReference type="SMART" id="SM00419">
    <property type="entry name" value="HTH_CRP"/>
    <property type="match status" value="1"/>
</dbReference>